<reference evidence="3" key="1">
    <citation type="submission" date="2018-02" db="EMBL/GenBank/DDBJ databases">
        <authorList>
            <person name="Hausmann B."/>
        </authorList>
    </citation>
    <scope>NUCLEOTIDE SEQUENCE [LARGE SCALE GENOMIC DNA]</scope>
    <source>
        <strain evidence="3">Peat soil MAG SbF1</strain>
    </source>
</reference>
<accession>A0A2U3LYZ7</accession>
<dbReference type="EMBL" id="OMOF01000967">
    <property type="protein sequence ID" value="SPF56982.1"/>
    <property type="molecule type" value="Genomic_DNA"/>
</dbReference>
<name>A0A2U3LYZ7_9FIRM</name>
<proteinExistence type="predicted"/>
<dbReference type="OrthoDB" id="5422931at2"/>
<protein>
    <recommendedName>
        <fullName evidence="1">Na+-translocating membrane potential-generating system MpsC domain-containing protein</fullName>
    </recommendedName>
</protein>
<sequence>MDIIDTQCLHSLRRFTADFIKVKTGKGPKVVRTYSEKDKIFLELEDYLTPIEKEITKDQEGIKIVKNAREKFSANLHDEYLLKANELFKHRILESVMLWDIENDRAFEVITLDIGY</sequence>
<dbReference type="Proteomes" id="UP000238916">
    <property type="component" value="Unassembled WGS sequence"/>
</dbReference>
<evidence type="ECO:0000313" key="3">
    <source>
        <dbReference type="Proteomes" id="UP000238916"/>
    </source>
</evidence>
<dbReference type="Pfam" id="PF10057">
    <property type="entry name" value="MpsC"/>
    <property type="match status" value="1"/>
</dbReference>
<organism evidence="2 3">
    <name type="scientific">Candidatus Desulfosporosinus infrequens</name>
    <dbReference type="NCBI Taxonomy" id="2043169"/>
    <lineage>
        <taxon>Bacteria</taxon>
        <taxon>Bacillati</taxon>
        <taxon>Bacillota</taxon>
        <taxon>Clostridia</taxon>
        <taxon>Eubacteriales</taxon>
        <taxon>Desulfitobacteriaceae</taxon>
        <taxon>Desulfosporosinus</taxon>
    </lineage>
</organism>
<dbReference type="AlphaFoldDB" id="A0A2U3LYZ7"/>
<feature type="domain" description="Na+-translocating membrane potential-generating system MpsC" evidence="1">
    <location>
        <begin position="10"/>
        <end position="113"/>
    </location>
</feature>
<evidence type="ECO:0000313" key="2">
    <source>
        <dbReference type="EMBL" id="SPF56982.1"/>
    </source>
</evidence>
<gene>
    <name evidence="2" type="ORF">SBF1_970001</name>
</gene>
<evidence type="ECO:0000259" key="1">
    <source>
        <dbReference type="Pfam" id="PF10057"/>
    </source>
</evidence>
<dbReference type="InterPro" id="IPR018745">
    <property type="entry name" value="MpsC"/>
</dbReference>